<dbReference type="EMBL" id="HBJA01143725">
    <property type="protein sequence ID" value="CAE0838053.1"/>
    <property type="molecule type" value="Transcribed_RNA"/>
</dbReference>
<keyword evidence="2" id="KW-1133">Transmembrane helix</keyword>
<keyword evidence="1" id="KW-1015">Disulfide bond</keyword>
<dbReference type="CDD" id="cd02947">
    <property type="entry name" value="TRX_family"/>
    <property type="match status" value="1"/>
</dbReference>
<gene>
    <name evidence="4" type="ORF">EGYM00163_LOCUS49425</name>
</gene>
<dbReference type="InterPro" id="IPR036249">
    <property type="entry name" value="Thioredoxin-like_sf"/>
</dbReference>
<dbReference type="PRINTS" id="PR00421">
    <property type="entry name" value="THIOREDOXIN"/>
</dbReference>
<keyword evidence="2" id="KW-0812">Transmembrane</keyword>
<feature type="domain" description="Thioredoxin" evidence="3">
    <location>
        <begin position="85"/>
        <end position="213"/>
    </location>
</feature>
<reference evidence="4" key="1">
    <citation type="submission" date="2021-01" db="EMBL/GenBank/DDBJ databases">
        <authorList>
            <person name="Corre E."/>
            <person name="Pelletier E."/>
            <person name="Niang G."/>
            <person name="Scheremetjew M."/>
            <person name="Finn R."/>
            <person name="Kale V."/>
            <person name="Holt S."/>
            <person name="Cochrane G."/>
            <person name="Meng A."/>
            <person name="Brown T."/>
            <person name="Cohen L."/>
        </authorList>
    </citation>
    <scope>NUCLEOTIDE SEQUENCE</scope>
    <source>
        <strain evidence="4">CCMP1594</strain>
    </source>
</reference>
<evidence type="ECO:0000256" key="2">
    <source>
        <dbReference type="SAM" id="Phobius"/>
    </source>
</evidence>
<protein>
    <recommendedName>
        <fullName evidence="3">Thioredoxin domain-containing protein</fullName>
    </recommendedName>
</protein>
<evidence type="ECO:0000256" key="1">
    <source>
        <dbReference type="ARBA" id="ARBA00023157"/>
    </source>
</evidence>
<organism evidence="4">
    <name type="scientific">Eutreptiella gymnastica</name>
    <dbReference type="NCBI Taxonomy" id="73025"/>
    <lineage>
        <taxon>Eukaryota</taxon>
        <taxon>Discoba</taxon>
        <taxon>Euglenozoa</taxon>
        <taxon>Euglenida</taxon>
        <taxon>Spirocuta</taxon>
        <taxon>Euglenophyceae</taxon>
        <taxon>Eutreptiales</taxon>
        <taxon>Eutreptiaceae</taxon>
        <taxon>Eutreptiella</taxon>
    </lineage>
</organism>
<keyword evidence="2" id="KW-0472">Membrane</keyword>
<evidence type="ECO:0000313" key="4">
    <source>
        <dbReference type="EMBL" id="CAE0838053.1"/>
    </source>
</evidence>
<dbReference type="InterPro" id="IPR017937">
    <property type="entry name" value="Thioredoxin_CS"/>
</dbReference>
<name>A0A7S4LM09_9EUGL</name>
<accession>A0A7S4LM09</accession>
<feature type="transmembrane region" description="Helical" evidence="2">
    <location>
        <begin position="24"/>
        <end position="45"/>
    </location>
</feature>
<proteinExistence type="predicted"/>
<dbReference type="PANTHER" id="PTHR46115">
    <property type="entry name" value="THIOREDOXIN-LIKE PROTEIN 1"/>
    <property type="match status" value="1"/>
</dbReference>
<dbReference type="InterPro" id="IPR013766">
    <property type="entry name" value="Thioredoxin_domain"/>
</dbReference>
<evidence type="ECO:0000259" key="3">
    <source>
        <dbReference type="PROSITE" id="PS51352"/>
    </source>
</evidence>
<dbReference type="PROSITE" id="PS51352">
    <property type="entry name" value="THIOREDOXIN_2"/>
    <property type="match status" value="1"/>
</dbReference>
<sequence length="214" mass="23362">MWYENSSTNRLIHTEAQPQPHPTLLWASLALAALGVVTLLIGAFVQDPVKSIQNSIAMVPAARVMNMPVATPGVMKHWGTPSHVAERSRVVTAATADASSGGDSSVVEIAGEEFDKRTKSDINSGDLPVMIDYHAAWCGPCKIMNPKFMDLAAEYKGKVVSYKIDCGQYGEKCKEMGIKQLPTFHLYKNGMMVAEAFGTDTVKLEKMFKNSGMY</sequence>
<dbReference type="Gene3D" id="3.40.30.10">
    <property type="entry name" value="Glutaredoxin"/>
    <property type="match status" value="1"/>
</dbReference>
<dbReference type="AlphaFoldDB" id="A0A7S4LM09"/>
<dbReference type="SUPFAM" id="SSF52833">
    <property type="entry name" value="Thioredoxin-like"/>
    <property type="match status" value="1"/>
</dbReference>
<dbReference type="PROSITE" id="PS00194">
    <property type="entry name" value="THIOREDOXIN_1"/>
    <property type="match status" value="1"/>
</dbReference>
<dbReference type="Pfam" id="PF00085">
    <property type="entry name" value="Thioredoxin"/>
    <property type="match status" value="1"/>
</dbReference>